<organism evidence="1 2">
    <name type="scientific">Penicillium coprophilum</name>
    <dbReference type="NCBI Taxonomy" id="36646"/>
    <lineage>
        <taxon>Eukaryota</taxon>
        <taxon>Fungi</taxon>
        <taxon>Dikarya</taxon>
        <taxon>Ascomycota</taxon>
        <taxon>Pezizomycotina</taxon>
        <taxon>Eurotiomycetes</taxon>
        <taxon>Eurotiomycetidae</taxon>
        <taxon>Eurotiales</taxon>
        <taxon>Aspergillaceae</taxon>
        <taxon>Penicillium</taxon>
    </lineage>
</organism>
<comment type="caution">
    <text evidence="1">The sequence shown here is derived from an EMBL/GenBank/DDBJ whole genome shotgun (WGS) entry which is preliminary data.</text>
</comment>
<sequence length="101" mass="11712">MVVLSRKIDYEKYRMPAMESQFKDVKFVTWDLILQSEPKAREFNLEETVKQNPNVEDLAKKIDLWVKVYHTQPVEGKKRASHWNALKAAKVAESHATHGGC</sequence>
<gene>
    <name evidence="1" type="ORF">PENCOP_c012G07318</name>
</gene>
<proteinExistence type="predicted"/>
<keyword evidence="2" id="KW-1185">Reference proteome</keyword>
<name>A0A1V6UCI8_9EURO</name>
<dbReference type="EMBL" id="MDDG01000012">
    <property type="protein sequence ID" value="OQE36182.1"/>
    <property type="molecule type" value="Genomic_DNA"/>
</dbReference>
<evidence type="ECO:0000313" key="1">
    <source>
        <dbReference type="EMBL" id="OQE36182.1"/>
    </source>
</evidence>
<reference evidence="2" key="1">
    <citation type="journal article" date="2017" name="Nat. Microbiol.">
        <title>Global analysis of biosynthetic gene clusters reveals vast potential of secondary metabolite production in Penicillium species.</title>
        <authorList>
            <person name="Nielsen J.C."/>
            <person name="Grijseels S."/>
            <person name="Prigent S."/>
            <person name="Ji B."/>
            <person name="Dainat J."/>
            <person name="Nielsen K.F."/>
            <person name="Frisvad J.C."/>
            <person name="Workman M."/>
            <person name="Nielsen J."/>
        </authorList>
    </citation>
    <scope>NUCLEOTIDE SEQUENCE [LARGE SCALE GENOMIC DNA]</scope>
    <source>
        <strain evidence="2">IBT 31321</strain>
    </source>
</reference>
<protein>
    <submittedName>
        <fullName evidence="1">Uncharacterized protein</fullName>
    </submittedName>
</protein>
<dbReference type="AlphaFoldDB" id="A0A1V6UCI8"/>
<evidence type="ECO:0000313" key="2">
    <source>
        <dbReference type="Proteomes" id="UP000191500"/>
    </source>
</evidence>
<dbReference type="Proteomes" id="UP000191500">
    <property type="component" value="Unassembled WGS sequence"/>
</dbReference>
<accession>A0A1V6UCI8</accession>